<dbReference type="RefSeq" id="WP_284874948.1">
    <property type="nucleotide sequence ID" value="NZ_CP126970.1"/>
</dbReference>
<accession>A0ABY8VNW1</accession>
<comment type="similarity">
    <text evidence="1">Belongs to the HicA mRNA interferase family.</text>
</comment>
<dbReference type="InterPro" id="IPR012933">
    <property type="entry name" value="HicA_mRNA_interferase"/>
</dbReference>
<keyword evidence="6" id="KW-0694">RNA-binding</keyword>
<keyword evidence="7" id="KW-0346">Stress response</keyword>
<sequence>MIAEQATRKVVRELRKAGFVPVSARGSHTKWQKGKLVVVVPDGHKTISPGVYRQIRKIMEESA</sequence>
<gene>
    <name evidence="8" type="ORF">QP029_00320</name>
</gene>
<organism evidence="8 9">
    <name type="scientific">Corynebacterium suedekumii</name>
    <dbReference type="NCBI Taxonomy" id="3049801"/>
    <lineage>
        <taxon>Bacteria</taxon>
        <taxon>Bacillati</taxon>
        <taxon>Actinomycetota</taxon>
        <taxon>Actinomycetes</taxon>
        <taxon>Mycobacteriales</taxon>
        <taxon>Corynebacteriaceae</taxon>
        <taxon>Corynebacterium</taxon>
    </lineage>
</organism>
<evidence type="ECO:0000256" key="2">
    <source>
        <dbReference type="ARBA" id="ARBA00022649"/>
    </source>
</evidence>
<evidence type="ECO:0000256" key="7">
    <source>
        <dbReference type="ARBA" id="ARBA00023016"/>
    </source>
</evidence>
<protein>
    <submittedName>
        <fullName evidence="8">Type II toxin-antitoxin system HicA family toxin</fullName>
    </submittedName>
</protein>
<evidence type="ECO:0000256" key="6">
    <source>
        <dbReference type="ARBA" id="ARBA00022884"/>
    </source>
</evidence>
<name>A0ABY8VNW1_9CORY</name>
<keyword evidence="4" id="KW-0255">Endonuclease</keyword>
<dbReference type="SUPFAM" id="SSF54786">
    <property type="entry name" value="YcfA/nrd intein domain"/>
    <property type="match status" value="1"/>
</dbReference>
<proteinExistence type="inferred from homology"/>
<keyword evidence="9" id="KW-1185">Reference proteome</keyword>
<evidence type="ECO:0000256" key="3">
    <source>
        <dbReference type="ARBA" id="ARBA00022722"/>
    </source>
</evidence>
<evidence type="ECO:0000256" key="5">
    <source>
        <dbReference type="ARBA" id="ARBA00022801"/>
    </source>
</evidence>
<reference evidence="8 9" key="1">
    <citation type="submission" date="2023-05" db="EMBL/GenBank/DDBJ databases">
        <title>Corynebacterium suedekumii sp. nov. and Corynebacterium breve sp. nov. isolated from raw cow's milk.</title>
        <authorList>
            <person name="Baer M.K."/>
            <person name="Mehl L."/>
            <person name="Hellmuth R."/>
            <person name="Marke G."/>
            <person name="Lipski A."/>
        </authorList>
    </citation>
    <scope>NUCLEOTIDE SEQUENCE [LARGE SCALE GENOMIC DNA]</scope>
    <source>
        <strain evidence="8 9">LM112</strain>
    </source>
</reference>
<evidence type="ECO:0000313" key="8">
    <source>
        <dbReference type="EMBL" id="WIM70358.1"/>
    </source>
</evidence>
<dbReference type="Gene3D" id="3.30.920.30">
    <property type="entry name" value="Hypothetical protein"/>
    <property type="match status" value="1"/>
</dbReference>
<evidence type="ECO:0000256" key="4">
    <source>
        <dbReference type="ARBA" id="ARBA00022759"/>
    </source>
</evidence>
<evidence type="ECO:0000313" key="9">
    <source>
        <dbReference type="Proteomes" id="UP001238805"/>
    </source>
</evidence>
<keyword evidence="2" id="KW-1277">Toxin-antitoxin system</keyword>
<dbReference type="EMBL" id="CP126970">
    <property type="protein sequence ID" value="WIM70358.1"/>
    <property type="molecule type" value="Genomic_DNA"/>
</dbReference>
<dbReference type="Pfam" id="PF07927">
    <property type="entry name" value="HicA_toxin"/>
    <property type="match status" value="1"/>
</dbReference>
<dbReference type="InterPro" id="IPR038570">
    <property type="entry name" value="HicA_sf"/>
</dbReference>
<keyword evidence="3" id="KW-0540">Nuclease</keyword>
<evidence type="ECO:0000256" key="1">
    <source>
        <dbReference type="ARBA" id="ARBA00006620"/>
    </source>
</evidence>
<keyword evidence="5" id="KW-0378">Hydrolase</keyword>
<dbReference type="Proteomes" id="UP001238805">
    <property type="component" value="Chromosome"/>
</dbReference>